<evidence type="ECO:0000256" key="6">
    <source>
        <dbReference type="SAM" id="Phobius"/>
    </source>
</evidence>
<sequence length="130" mass="14536">MSFAAKAYRRMLYKMAGIQGVLISILVAWSYLIWGMEHNAGLLYGGSVTIFTTLYSGWRFKCDTEQLDDIPSVMMASLYKGTAMRFLLVVALLALGFRYFKLEPGAVIVGFVVTQAGYFLGPLTARWGRQ</sequence>
<proteinExistence type="predicted"/>
<dbReference type="GO" id="GO:0005886">
    <property type="term" value="C:plasma membrane"/>
    <property type="evidence" value="ECO:0007669"/>
    <property type="project" value="UniProtKB-SubCell"/>
</dbReference>
<organism evidence="7">
    <name type="scientific">hydrothermal vent metagenome</name>
    <dbReference type="NCBI Taxonomy" id="652676"/>
    <lineage>
        <taxon>unclassified sequences</taxon>
        <taxon>metagenomes</taxon>
        <taxon>ecological metagenomes</taxon>
    </lineage>
</organism>
<accession>A0A3B1BN99</accession>
<keyword evidence="5 6" id="KW-0472">Membrane</keyword>
<protein>
    <recommendedName>
        <fullName evidence="8">ATP synthase protein I</fullName>
    </recommendedName>
</protein>
<evidence type="ECO:0008006" key="8">
    <source>
        <dbReference type="Google" id="ProtNLM"/>
    </source>
</evidence>
<dbReference type="Pfam" id="PF03899">
    <property type="entry name" value="ATP-synt_I"/>
    <property type="match status" value="1"/>
</dbReference>
<feature type="transmembrane region" description="Helical" evidence="6">
    <location>
        <begin position="106"/>
        <end position="125"/>
    </location>
</feature>
<name>A0A3B1BN99_9ZZZZ</name>
<evidence type="ECO:0000256" key="1">
    <source>
        <dbReference type="ARBA" id="ARBA00004651"/>
    </source>
</evidence>
<keyword evidence="2" id="KW-1003">Cell membrane</keyword>
<keyword evidence="4 6" id="KW-1133">Transmembrane helix</keyword>
<keyword evidence="3 6" id="KW-0812">Transmembrane</keyword>
<reference evidence="7" key="1">
    <citation type="submission" date="2018-06" db="EMBL/GenBank/DDBJ databases">
        <authorList>
            <person name="Zhirakovskaya E."/>
        </authorList>
    </citation>
    <scope>NUCLEOTIDE SEQUENCE</scope>
</reference>
<feature type="transmembrane region" description="Helical" evidence="6">
    <location>
        <begin position="12"/>
        <end position="34"/>
    </location>
</feature>
<feature type="transmembrane region" description="Helical" evidence="6">
    <location>
        <begin position="40"/>
        <end position="58"/>
    </location>
</feature>
<comment type="subcellular location">
    <subcellularLocation>
        <location evidence="1">Cell membrane</location>
        <topology evidence="1">Multi-pass membrane protein</topology>
    </subcellularLocation>
</comment>
<dbReference type="AlphaFoldDB" id="A0A3B1BN99"/>
<evidence type="ECO:0000256" key="5">
    <source>
        <dbReference type="ARBA" id="ARBA00023136"/>
    </source>
</evidence>
<gene>
    <name evidence="7" type="ORF">MNBD_GAMMA24-293</name>
</gene>
<evidence type="ECO:0000313" key="7">
    <source>
        <dbReference type="EMBL" id="VAX12070.1"/>
    </source>
</evidence>
<evidence type="ECO:0000256" key="2">
    <source>
        <dbReference type="ARBA" id="ARBA00022475"/>
    </source>
</evidence>
<evidence type="ECO:0000256" key="4">
    <source>
        <dbReference type="ARBA" id="ARBA00022989"/>
    </source>
</evidence>
<evidence type="ECO:0000256" key="3">
    <source>
        <dbReference type="ARBA" id="ARBA00022692"/>
    </source>
</evidence>
<feature type="transmembrane region" description="Helical" evidence="6">
    <location>
        <begin position="78"/>
        <end position="100"/>
    </location>
</feature>
<dbReference type="InterPro" id="IPR005598">
    <property type="entry name" value="ATP_synth_I"/>
</dbReference>
<dbReference type="EMBL" id="UOFZ01000010">
    <property type="protein sequence ID" value="VAX12070.1"/>
    <property type="molecule type" value="Genomic_DNA"/>
</dbReference>